<name>F8DJG2_STREP</name>
<dbReference type="HOGENOM" id="CLU_110683_4_1_9"/>
<dbReference type="KEGG" id="scp:HMPREF0833_10992"/>
<gene>
    <name evidence="1" type="ordered locus">HMPREF0833_10992</name>
</gene>
<dbReference type="Proteomes" id="UP000001502">
    <property type="component" value="Chromosome"/>
</dbReference>
<organism evidence="1 2">
    <name type="scientific">Streptococcus parasanguinis (strain ATCC 15912 / DSM 6778 / CIP 104372 / LMG 14537)</name>
    <dbReference type="NCBI Taxonomy" id="760570"/>
    <lineage>
        <taxon>Bacteria</taxon>
        <taxon>Bacillati</taxon>
        <taxon>Bacillota</taxon>
        <taxon>Bacilli</taxon>
        <taxon>Lactobacillales</taxon>
        <taxon>Streptococcaceae</taxon>
        <taxon>Streptococcus</taxon>
    </lineage>
</organism>
<dbReference type="AlphaFoldDB" id="F8DJG2"/>
<dbReference type="RefSeq" id="WP_013903982.1">
    <property type="nucleotide sequence ID" value="NC_015678.1"/>
</dbReference>
<dbReference type="EMBL" id="CP002843">
    <property type="protein sequence ID" value="AEH56023.1"/>
    <property type="molecule type" value="Genomic_DNA"/>
</dbReference>
<reference evidence="2" key="1">
    <citation type="submission" date="2011-06" db="EMBL/GenBank/DDBJ databases">
        <title>Complete sequence of Streptococcus parasanguinis strain ATCC 15912.</title>
        <authorList>
            <person name="Muzny D."/>
            <person name="Qin X."/>
            <person name="Buhay C."/>
            <person name="Dugan-Rocha S."/>
            <person name="Ding Y."/>
            <person name="Chen G."/>
            <person name="Hawes A."/>
            <person name="Holder M."/>
            <person name="Jhangiani S."/>
            <person name="Johnson A."/>
            <person name="Khan Z."/>
            <person name="Li Z."/>
            <person name="Liu W."/>
            <person name="Liu X."/>
            <person name="Perez L."/>
            <person name="Shen H."/>
            <person name="Wang Q."/>
            <person name="Watt J."/>
            <person name="Xi L."/>
            <person name="Xin Y."/>
            <person name="Zhou J."/>
            <person name="Deng J."/>
            <person name="Jiang H."/>
            <person name="Liu Y."/>
            <person name="Qu J."/>
            <person name="Song X.-Z."/>
            <person name="Zhang L."/>
            <person name="Villasana D."/>
            <person name="Johnson A."/>
            <person name="Liu J."/>
            <person name="Liyanage D."/>
            <person name="Lorensuhewa L."/>
            <person name="Robinson T."/>
            <person name="Song A."/>
            <person name="Song B.-B."/>
            <person name="Dinh H."/>
            <person name="Thornton R."/>
            <person name="Coyle M."/>
            <person name="Francisco L."/>
            <person name="Jackson L."/>
            <person name="Javaid M."/>
            <person name="Korchina V."/>
            <person name="Kovar C."/>
            <person name="Mata R."/>
            <person name="Mathew T."/>
            <person name="Ngo R."/>
            <person name="Nguyen L."/>
            <person name="Nguyen N."/>
            <person name="Okwuonu G."/>
            <person name="Ongeri F."/>
            <person name="Pham C."/>
            <person name="Simmons D."/>
            <person name="Wilczek-Boney K."/>
            <person name="Hale W."/>
            <person name="Jakkamsetti A."/>
            <person name="Pham P."/>
            <person name="Ruth R."/>
            <person name="San Lucas F."/>
            <person name="Warren J."/>
            <person name="Zhang J."/>
            <person name="Zhao Z."/>
            <person name="Zhou C."/>
            <person name="Zhu D."/>
            <person name="Lee S."/>
            <person name="Bess C."/>
            <person name="Blankenburg K."/>
            <person name="Forbes L."/>
            <person name="Fu Q."/>
            <person name="Gubbala S."/>
            <person name="Hirani K."/>
            <person name="Jayaseelan J.C."/>
            <person name="Lara F."/>
            <person name="Munidasa M."/>
            <person name="Palculict T."/>
            <person name="Patil S."/>
            <person name="Pu L.-L."/>
            <person name="Saada N."/>
            <person name="Tang L."/>
            <person name="Weissenberger G."/>
            <person name="Zhu Y."/>
            <person name="Hemphill L."/>
            <person name="Shang Y."/>
            <person name="Youmans B."/>
            <person name="Ayvaz T."/>
            <person name="Ross M."/>
            <person name="Santibanez J."/>
            <person name="Aqrawi P."/>
            <person name="Gross S."/>
            <person name="Joshi V."/>
            <person name="Fowler G."/>
            <person name="Nazareth L."/>
            <person name="Reid J."/>
            <person name="Worley K."/>
            <person name="Petrosino J."/>
            <person name="Highlander S."/>
            <person name="Gibbs R."/>
        </authorList>
    </citation>
    <scope>NUCLEOTIDE SEQUENCE [LARGE SCALE GENOMIC DNA]</scope>
    <source>
        <strain evidence="2">ATCC 15912 / DSM 6778 / CIP 104372 / LMG 14537</strain>
    </source>
</reference>
<accession>F8DJG2</accession>
<protein>
    <submittedName>
        <fullName evidence="1">Uncharacterized protein</fullName>
    </submittedName>
</protein>
<proteinExistence type="predicted"/>
<dbReference type="GeneID" id="10835492"/>
<evidence type="ECO:0000313" key="1">
    <source>
        <dbReference type="EMBL" id="AEH56023.1"/>
    </source>
</evidence>
<evidence type="ECO:0000313" key="2">
    <source>
        <dbReference type="Proteomes" id="UP000001502"/>
    </source>
</evidence>
<sequence length="139" mass="16136">MTMEKLANHIIAVAQDNKTSISNLQLQKIMYFAMKDAKEKQLMSMDELSELYDEPFLVWAYGPVVKSQYDRFKRFGSSPIIGLFQASDDLKKINGTIKEYLSETVSSLVRKSHQVPFWEENKDKIVGFRSNIEYNLEDI</sequence>